<accession>A0A8R1UEW0</accession>
<name>A0A2A6CUN1_PRIPA</name>
<protein>
    <submittedName>
        <fullName evidence="1">Uncharacterized protein</fullName>
    </submittedName>
</protein>
<organism evidence="1 2">
    <name type="scientific">Pristionchus pacificus</name>
    <name type="common">Parasitic nematode worm</name>
    <dbReference type="NCBI Taxonomy" id="54126"/>
    <lineage>
        <taxon>Eukaryota</taxon>
        <taxon>Metazoa</taxon>
        <taxon>Ecdysozoa</taxon>
        <taxon>Nematoda</taxon>
        <taxon>Chromadorea</taxon>
        <taxon>Rhabditida</taxon>
        <taxon>Rhabditina</taxon>
        <taxon>Diplogasteromorpha</taxon>
        <taxon>Diplogasteroidea</taxon>
        <taxon>Neodiplogasteridae</taxon>
        <taxon>Pristionchus</taxon>
    </lineage>
</organism>
<gene>
    <name evidence="1" type="primary">WBGene00109953</name>
</gene>
<reference evidence="2" key="1">
    <citation type="journal article" date="2008" name="Nat. Genet.">
        <title>The Pristionchus pacificus genome provides a unique perspective on nematode lifestyle and parasitism.</title>
        <authorList>
            <person name="Dieterich C."/>
            <person name="Clifton S.W."/>
            <person name="Schuster L.N."/>
            <person name="Chinwalla A."/>
            <person name="Delehaunty K."/>
            <person name="Dinkelacker I."/>
            <person name="Fulton L."/>
            <person name="Fulton R."/>
            <person name="Godfrey J."/>
            <person name="Minx P."/>
            <person name="Mitreva M."/>
            <person name="Roeseler W."/>
            <person name="Tian H."/>
            <person name="Witte H."/>
            <person name="Yang S.P."/>
            <person name="Wilson R.K."/>
            <person name="Sommer R.J."/>
        </authorList>
    </citation>
    <scope>NUCLEOTIDE SEQUENCE [LARGE SCALE GENOMIC DNA]</scope>
    <source>
        <strain evidence="2">PS312</strain>
    </source>
</reference>
<sequence length="405" mass="45614">MGFFFTAWLISLTKVTGLKKRRRAAAASAAEVEVGREESSMAEDEEEGEKPPQTPVIAVHAARPPPAADVALKIYLRHIRTWMAATPRQAREPGQGPTAPIPIVLPLDRFPVPQLDRQQEMGLELIPGAVLAVFGSQEQQMFDMLADQERIEELLRTMQQRMRAERIWQEKEEIARAEEARERELDAMEAEEGSDDEFDPFYTFDEDCGIADPFEPPAEMPESMCDIPYELLIEGRSRRSGNERVHPSMLRGLPELRLPAGRRAEINGEEADNEAEEAFEDALVHEDTDNEDEDNGEATAGGETAVIAAALEMCQPRSFRFQRKIVAEPHANKFRHYRMMRAELQYQRSLIVDAPRALDDDEFEAMLDALGLQDRVPAAHPTPPPRYESASPAPLIPQSNRFSTN</sequence>
<dbReference type="EnsemblMetazoa" id="PPA20399.1">
    <property type="protein sequence ID" value="PPA20399.1"/>
    <property type="gene ID" value="WBGene00109953"/>
</dbReference>
<reference evidence="1" key="2">
    <citation type="submission" date="2022-06" db="UniProtKB">
        <authorList>
            <consortium name="EnsemblMetazoa"/>
        </authorList>
    </citation>
    <scope>IDENTIFICATION</scope>
    <source>
        <strain evidence="1">PS312</strain>
    </source>
</reference>
<dbReference type="Proteomes" id="UP000005239">
    <property type="component" value="Unassembled WGS sequence"/>
</dbReference>
<evidence type="ECO:0000313" key="1">
    <source>
        <dbReference type="EnsemblMetazoa" id="PPA20399.1"/>
    </source>
</evidence>
<dbReference type="AlphaFoldDB" id="A0A2A6CUN1"/>
<evidence type="ECO:0000313" key="2">
    <source>
        <dbReference type="Proteomes" id="UP000005239"/>
    </source>
</evidence>
<keyword evidence="2" id="KW-1185">Reference proteome</keyword>
<accession>A0A2A6CUN1</accession>
<proteinExistence type="predicted"/>